<evidence type="ECO:0000256" key="1">
    <source>
        <dbReference type="ARBA" id="ARBA00022845"/>
    </source>
</evidence>
<keyword evidence="1" id="KW-0810">Translation regulation</keyword>
<dbReference type="GO" id="GO:0003730">
    <property type="term" value="F:mRNA 3'-UTR binding"/>
    <property type="evidence" value="ECO:0007669"/>
    <property type="project" value="TreeGrafter"/>
</dbReference>
<dbReference type="EMBL" id="HG793129">
    <property type="protein sequence ID" value="CDK28227.1"/>
    <property type="molecule type" value="Genomic_DNA"/>
</dbReference>
<protein>
    <recommendedName>
        <fullName evidence="8">XPG-I domain-containing protein</fullName>
    </recommendedName>
</protein>
<dbReference type="STRING" id="1382522.W6MSM7"/>
<dbReference type="InterPro" id="IPR029060">
    <property type="entry name" value="PIN-like_dom_sf"/>
</dbReference>
<comment type="similarity">
    <text evidence="2">Belongs to the XPG/RAD2 endonuclease family.</text>
</comment>
<dbReference type="HOGENOM" id="CLU_378548_0_0_1"/>
<dbReference type="GO" id="GO:0004518">
    <property type="term" value="F:nuclease activity"/>
    <property type="evidence" value="ECO:0007669"/>
    <property type="project" value="InterPro"/>
</dbReference>
<dbReference type="GO" id="GO:0006417">
    <property type="term" value="P:regulation of translation"/>
    <property type="evidence" value="ECO:0007669"/>
    <property type="project" value="UniProtKB-KW"/>
</dbReference>
<feature type="compositionally biased region" description="Basic and acidic residues" evidence="3">
    <location>
        <begin position="304"/>
        <end position="327"/>
    </location>
</feature>
<proteinExistence type="inferred from homology"/>
<dbReference type="InterPro" id="IPR022040">
    <property type="entry name" value="MKT1_N"/>
</dbReference>
<dbReference type="PANTHER" id="PTHR11081">
    <property type="entry name" value="FLAP ENDONUCLEASE FAMILY MEMBER"/>
    <property type="match status" value="1"/>
</dbReference>
<feature type="domain" description="XPG N-terminal" evidence="5">
    <location>
        <begin position="1"/>
        <end position="110"/>
    </location>
</feature>
<reference evidence="6" key="1">
    <citation type="submission" date="2013-12" db="EMBL/GenBank/DDBJ databases">
        <authorList>
            <person name="Genoscope - CEA"/>
        </authorList>
    </citation>
    <scope>NUCLEOTIDE SEQUENCE</scope>
    <source>
        <strain evidence="6">CBS 1993</strain>
    </source>
</reference>
<dbReference type="PANTHER" id="PTHR11081:SF32">
    <property type="entry name" value="POST-TRANSCRIPTIONAL REGULATOR MKT1"/>
    <property type="match status" value="1"/>
</dbReference>
<evidence type="ECO:0000259" key="4">
    <source>
        <dbReference type="SMART" id="SM00484"/>
    </source>
</evidence>
<dbReference type="GeneID" id="34521605"/>
<dbReference type="InterPro" id="IPR006084">
    <property type="entry name" value="XPG/Rad2"/>
</dbReference>
<feature type="domain" description="XPG-I" evidence="4">
    <location>
        <begin position="143"/>
        <end position="213"/>
    </location>
</feature>
<evidence type="ECO:0000256" key="2">
    <source>
        <dbReference type="ARBA" id="ARBA00024023"/>
    </source>
</evidence>
<dbReference type="RefSeq" id="XP_022460217.1">
    <property type="nucleotide sequence ID" value="XM_022600920.1"/>
</dbReference>
<accession>W6MSM7</accession>
<dbReference type="OrthoDB" id="17262at2759"/>
<dbReference type="Gene3D" id="3.40.50.1010">
    <property type="entry name" value="5'-nuclease"/>
    <property type="match status" value="1"/>
</dbReference>
<dbReference type="SMART" id="SM00484">
    <property type="entry name" value="XPGI"/>
    <property type="match status" value="1"/>
</dbReference>
<dbReference type="CDD" id="cd09858">
    <property type="entry name" value="PIN_MKT1"/>
    <property type="match status" value="1"/>
</dbReference>
<evidence type="ECO:0000313" key="7">
    <source>
        <dbReference type="Proteomes" id="UP000019384"/>
    </source>
</evidence>
<feature type="region of interest" description="Disordered" evidence="3">
    <location>
        <begin position="304"/>
        <end position="338"/>
    </location>
</feature>
<dbReference type="Pfam" id="PF00752">
    <property type="entry name" value="XPG_N"/>
    <property type="match status" value="1"/>
</dbReference>
<dbReference type="Pfam" id="PF12246">
    <property type="entry name" value="MKT1_C"/>
    <property type="match status" value="1"/>
</dbReference>
<dbReference type="SUPFAM" id="SSF88723">
    <property type="entry name" value="PIN domain-like"/>
    <property type="match status" value="1"/>
</dbReference>
<dbReference type="GO" id="GO:0006974">
    <property type="term" value="P:DNA damage response"/>
    <property type="evidence" value="ECO:0007669"/>
    <property type="project" value="UniProtKB-ARBA"/>
</dbReference>
<evidence type="ECO:0000259" key="5">
    <source>
        <dbReference type="SMART" id="SM00485"/>
    </source>
</evidence>
<dbReference type="InterPro" id="IPR006085">
    <property type="entry name" value="XPG_DNA_repair_N"/>
</dbReference>
<organism evidence="6 7">
    <name type="scientific">Kuraishia capsulata CBS 1993</name>
    <dbReference type="NCBI Taxonomy" id="1382522"/>
    <lineage>
        <taxon>Eukaryota</taxon>
        <taxon>Fungi</taxon>
        <taxon>Dikarya</taxon>
        <taxon>Ascomycota</taxon>
        <taxon>Saccharomycotina</taxon>
        <taxon>Pichiomycetes</taxon>
        <taxon>Pichiales</taxon>
        <taxon>Pichiaceae</taxon>
        <taxon>Kuraishia</taxon>
    </lineage>
</organism>
<keyword evidence="7" id="KW-1185">Reference proteome</keyword>
<gene>
    <name evidence="6" type="ORF">KUCA_T00004209001</name>
</gene>
<dbReference type="Pfam" id="PF12247">
    <property type="entry name" value="MKT1_N"/>
    <property type="match status" value="1"/>
</dbReference>
<evidence type="ECO:0008006" key="8">
    <source>
        <dbReference type="Google" id="ProtNLM"/>
    </source>
</evidence>
<reference evidence="6" key="2">
    <citation type="submission" date="2014-02" db="EMBL/GenBank/DDBJ databases">
        <title>Complete DNA sequence of /Kuraishia capsulata/ illustrates novel genomic features among budding yeasts (/Saccharomycotina/).</title>
        <authorList>
            <person name="Morales L."/>
            <person name="Noel B."/>
            <person name="Porcel B."/>
            <person name="Marcet-Houben M."/>
            <person name="Hullo M-F."/>
            <person name="Sacerdot C."/>
            <person name="Tekaia F."/>
            <person name="Leh-Louis V."/>
            <person name="Despons L."/>
            <person name="Khanna V."/>
            <person name="Aury J-M."/>
            <person name="Barbe V."/>
            <person name="Couloux A."/>
            <person name="Labadie K."/>
            <person name="Pelletier E."/>
            <person name="Souciet J-L."/>
            <person name="Boekhout T."/>
            <person name="Gabaldon T."/>
            <person name="Wincker P."/>
            <person name="Dujon B."/>
        </authorList>
    </citation>
    <scope>NUCLEOTIDE SEQUENCE</scope>
    <source>
        <strain evidence="6">CBS 1993</strain>
    </source>
</reference>
<sequence length="765" mass="86103">MPIKTLESYLFDNYALTSYQVEILRYSKLGIDVDHYLSRLISGKRETALEGLGGFPVTLIQLIEQDLNALKELEVTPIFVFSGLETTLQYQALQNPDMLPNERYHRRVWDRIAKDPQHQESFREPNSPANLRPLMHQLFQYFTENDIEFLIAPYSSWMQLAYMRSQDVIDAVFGPTDLLLVETLENFIFNLDLQSNKEFKALDRSHVFGRLSLTEKQFRDIAVTVGFDLQPETLTIFPPQIPGSLAPVPNFRSLHEYITNGGSIYNTLLSLPQSGFLEKFQKGCASVEYAPVMKTSGAVEPFAEEKVSTEAADSEEKPNGHAKKESSEISPKSVSRLRPNIPNDLHEFVGQRLADEIYFYQSVGITSFSLYEAIIYGSIIERLPLDGVATPTYTKLVTDRQRIELKNQSLNLITGMMNRYYQVKKLKLSTYFQGEKSYDLIHRIQPPVFVKIGSLFVQDASLAGQGSVLQRLFTNLSADFLLKATDTSKGKQQHITSDSELVASSLLRALSLQGFVSPSAPFKLTPWGELLPKVGASKFAEQLFLIVSYFKTFQQTIQPSDLILPNELGQIPDSPTKNAAIIISKLCSLIPVTDLRSYNTRHLSRSILQTRSLFDIINNDASEAVNVNVLSILISNVDDTRKFERTNSEWRKLAASLPFSNSIPNVIMGLMLQFFFSTYLRNRDAEITPTSAISKAKNLLNDTFRSIGTDPASSIVSGLTFFKEVLIVLNDMAGKKLIAKASEFLPVFEEAENLCNEILDMLSSP</sequence>
<dbReference type="InterPro" id="IPR022039">
    <property type="entry name" value="MKT1_C"/>
</dbReference>
<dbReference type="InterPro" id="IPR006086">
    <property type="entry name" value="XPG-I_dom"/>
</dbReference>
<name>W6MSM7_9ASCO</name>
<dbReference type="AlphaFoldDB" id="W6MSM7"/>
<dbReference type="SMART" id="SM00485">
    <property type="entry name" value="XPGN"/>
    <property type="match status" value="1"/>
</dbReference>
<dbReference type="Proteomes" id="UP000019384">
    <property type="component" value="Unassembled WGS sequence"/>
</dbReference>
<evidence type="ECO:0000313" key="6">
    <source>
        <dbReference type="EMBL" id="CDK28227.1"/>
    </source>
</evidence>
<evidence type="ECO:0000256" key="3">
    <source>
        <dbReference type="SAM" id="MobiDB-lite"/>
    </source>
</evidence>